<feature type="domain" description="Dienelactone hydrolase" evidence="1">
    <location>
        <begin position="10"/>
        <end position="216"/>
    </location>
</feature>
<name>A0A382Q8E5_9ZZZZ</name>
<dbReference type="PANTHER" id="PTHR46623:SF6">
    <property type="entry name" value="ALPHA_BETA-HYDROLASES SUPERFAMILY PROTEIN"/>
    <property type="match status" value="1"/>
</dbReference>
<dbReference type="AlphaFoldDB" id="A0A382Q8E5"/>
<reference evidence="2" key="1">
    <citation type="submission" date="2018-05" db="EMBL/GenBank/DDBJ databases">
        <authorList>
            <person name="Lanie J.A."/>
            <person name="Ng W.-L."/>
            <person name="Kazmierczak K.M."/>
            <person name="Andrzejewski T.M."/>
            <person name="Davidsen T.M."/>
            <person name="Wayne K.J."/>
            <person name="Tettelin H."/>
            <person name="Glass J.I."/>
            <person name="Rusch D."/>
            <person name="Podicherti R."/>
            <person name="Tsui H.-C.T."/>
            <person name="Winkler M.E."/>
        </authorList>
    </citation>
    <scope>NUCLEOTIDE SEQUENCE</scope>
</reference>
<evidence type="ECO:0000313" key="2">
    <source>
        <dbReference type="EMBL" id="SVC80782.1"/>
    </source>
</evidence>
<sequence>QLSSADEHQFEGYLAEPDQPAKGAIVVIQEIFGVNAHIREVCDGYATEGYRALAPALFDRVKPGIELGYGGSDMMQGVEIARGKLRVNETLLDIQAAIDYLNGDHKTGLVGYCFGGLMSWLASCELAGIECAVSYYGGGVSGELDRPAKVPVLFHFGRLDAHIPMAEVNAVAEACLDSDVHVYEADHGFNCNHRASFDAAAADLALSRSLEFFAAHLD</sequence>
<proteinExistence type="predicted"/>
<dbReference type="Gene3D" id="3.40.50.1820">
    <property type="entry name" value="alpha/beta hydrolase"/>
    <property type="match status" value="1"/>
</dbReference>
<dbReference type="InterPro" id="IPR029058">
    <property type="entry name" value="AB_hydrolase_fold"/>
</dbReference>
<dbReference type="Pfam" id="PF01738">
    <property type="entry name" value="DLH"/>
    <property type="match status" value="1"/>
</dbReference>
<gene>
    <name evidence="2" type="ORF">METZ01_LOCUS333636</name>
</gene>
<accession>A0A382Q8E5</accession>
<dbReference type="EMBL" id="UINC01112096">
    <property type="protein sequence ID" value="SVC80782.1"/>
    <property type="molecule type" value="Genomic_DNA"/>
</dbReference>
<feature type="non-terminal residue" evidence="2">
    <location>
        <position position="1"/>
    </location>
</feature>
<dbReference type="SUPFAM" id="SSF53474">
    <property type="entry name" value="alpha/beta-Hydrolases"/>
    <property type="match status" value="1"/>
</dbReference>
<dbReference type="PANTHER" id="PTHR46623">
    <property type="entry name" value="CARBOXYMETHYLENEBUTENOLIDASE-RELATED"/>
    <property type="match status" value="1"/>
</dbReference>
<protein>
    <recommendedName>
        <fullName evidence="1">Dienelactone hydrolase domain-containing protein</fullName>
    </recommendedName>
</protein>
<organism evidence="2">
    <name type="scientific">marine metagenome</name>
    <dbReference type="NCBI Taxonomy" id="408172"/>
    <lineage>
        <taxon>unclassified sequences</taxon>
        <taxon>metagenomes</taxon>
        <taxon>ecological metagenomes</taxon>
    </lineage>
</organism>
<dbReference type="InterPro" id="IPR002925">
    <property type="entry name" value="Dienelactn_hydro"/>
</dbReference>
<dbReference type="InterPro" id="IPR051049">
    <property type="entry name" value="Dienelactone_hydrolase-like"/>
</dbReference>
<dbReference type="GO" id="GO:0016787">
    <property type="term" value="F:hydrolase activity"/>
    <property type="evidence" value="ECO:0007669"/>
    <property type="project" value="InterPro"/>
</dbReference>
<evidence type="ECO:0000259" key="1">
    <source>
        <dbReference type="Pfam" id="PF01738"/>
    </source>
</evidence>